<dbReference type="GO" id="GO:0070628">
    <property type="term" value="F:proteasome binding"/>
    <property type="evidence" value="ECO:0007669"/>
    <property type="project" value="TreeGrafter"/>
</dbReference>
<sequence>MMTAGFHWGVSANPSNATESTIHDHQHRRSKESSKSDITLTTTSIPNTKKRRYDDDDIPKTITTSHGRKYSIPTPISKSKRSKTPRIIGQSLPTNRLIEVLDKSNLENLLQDLLRTHPEIESSIIKLAAKPQLSNSIKLLQSKFDSILNHLPYKCDVESDYSYLRIKPHLQEFFNCLSDFILNYLPPIESSIINSLTFLQEVTNLIHNIPNFSNNEFQYTKSMAYEQIANTWLIVVSQEDDTTPVPSSTTENTTTPSEEEHKQIISIIKDYDLIEKLEKHNDISNSKFQMVIDYLKSELEQHELIMSRATTTNPLSDFITVDYSNFSMMARTSH</sequence>
<dbReference type="STRING" id="619300.G3ATN6"/>
<dbReference type="InterPro" id="IPR038422">
    <property type="entry name" value="Cut8/Sts1_sf"/>
</dbReference>
<feature type="compositionally biased region" description="Polar residues" evidence="6">
    <location>
        <begin position="36"/>
        <end position="47"/>
    </location>
</feature>
<name>G3ATN6_SPAPN</name>
<evidence type="ECO:0000256" key="4">
    <source>
        <dbReference type="ARBA" id="ARBA00023242"/>
    </source>
</evidence>
<evidence type="ECO:0000256" key="1">
    <source>
        <dbReference type="ARBA" id="ARBA00006199"/>
    </source>
</evidence>
<keyword evidence="8" id="KW-1185">Reference proteome</keyword>
<dbReference type="GeneID" id="18874516"/>
<accession>G3ATN6</accession>
<evidence type="ECO:0000256" key="3">
    <source>
        <dbReference type="ARBA" id="ARBA00022927"/>
    </source>
</evidence>
<gene>
    <name evidence="7" type="ORF">SPAPADRAFT_62896</name>
</gene>
<evidence type="ECO:0000313" key="8">
    <source>
        <dbReference type="Proteomes" id="UP000000709"/>
    </source>
</evidence>
<dbReference type="GO" id="GO:0005737">
    <property type="term" value="C:cytoplasm"/>
    <property type="evidence" value="ECO:0007669"/>
    <property type="project" value="UniProtKB-SubCell"/>
</dbReference>
<dbReference type="FunCoup" id="G3ATN6">
    <property type="interactions" value="10"/>
</dbReference>
<dbReference type="GO" id="GO:0031144">
    <property type="term" value="P:proteasome localization"/>
    <property type="evidence" value="ECO:0007669"/>
    <property type="project" value="UniProtKB-UniRule"/>
</dbReference>
<keyword evidence="3 5" id="KW-0653">Protein transport</keyword>
<dbReference type="PANTHER" id="PTHR28032">
    <property type="entry name" value="FI02826P"/>
    <property type="match status" value="1"/>
</dbReference>
<comment type="function">
    <text evidence="5">Involved in ubiquitin-mediated protein degradation. Regulatory factor in the ubiquitin/proteasome pathway that controls the turnover of proteasome substrates. Targets proteasomes to the nucleus and facilitates the degradation of nuclear proteins.</text>
</comment>
<dbReference type="OrthoDB" id="10061064at2759"/>
<dbReference type="KEGG" id="spaa:SPAPADRAFT_62896"/>
<evidence type="ECO:0000256" key="6">
    <source>
        <dbReference type="SAM" id="MobiDB-lite"/>
    </source>
</evidence>
<feature type="region of interest" description="Disordered" evidence="6">
    <location>
        <begin position="241"/>
        <end position="260"/>
    </location>
</feature>
<feature type="compositionally biased region" description="Low complexity" evidence="6">
    <location>
        <begin position="243"/>
        <end position="256"/>
    </location>
</feature>
<dbReference type="InParanoid" id="G3ATN6"/>
<dbReference type="Proteomes" id="UP000000709">
    <property type="component" value="Unassembled WGS sequence"/>
</dbReference>
<organism evidence="8">
    <name type="scientific">Spathaspora passalidarum (strain NRRL Y-27907 / 11-Y1)</name>
    <dbReference type="NCBI Taxonomy" id="619300"/>
    <lineage>
        <taxon>Eukaryota</taxon>
        <taxon>Fungi</taxon>
        <taxon>Dikarya</taxon>
        <taxon>Ascomycota</taxon>
        <taxon>Saccharomycotina</taxon>
        <taxon>Pichiomycetes</taxon>
        <taxon>Debaryomycetaceae</taxon>
        <taxon>Spathaspora</taxon>
    </lineage>
</organism>
<dbReference type="AlphaFoldDB" id="G3ATN6"/>
<keyword evidence="5" id="KW-0813">Transport</keyword>
<dbReference type="eggNOG" id="ENOG502RNK4">
    <property type="taxonomic scope" value="Eukaryota"/>
</dbReference>
<protein>
    <recommendedName>
        <fullName evidence="2 5">Tethering factor for nuclear proteasome STS1</fullName>
    </recommendedName>
</protein>
<dbReference type="GO" id="GO:0071630">
    <property type="term" value="P:nuclear protein quality control by the ubiquitin-proteasome system"/>
    <property type="evidence" value="ECO:0007669"/>
    <property type="project" value="UniProtKB-UniRule"/>
</dbReference>
<evidence type="ECO:0000313" key="7">
    <source>
        <dbReference type="EMBL" id="EGW30999.1"/>
    </source>
</evidence>
<keyword evidence="4 5" id="KW-0539">Nucleus</keyword>
<dbReference type="HOGENOM" id="CLU_054606_2_0_1"/>
<reference evidence="7 8" key="1">
    <citation type="journal article" date="2011" name="Proc. Natl. Acad. Sci. U.S.A.">
        <title>Comparative genomics of xylose-fermenting fungi for enhanced biofuel production.</title>
        <authorList>
            <person name="Wohlbach D.J."/>
            <person name="Kuo A."/>
            <person name="Sato T.K."/>
            <person name="Potts K.M."/>
            <person name="Salamov A.A."/>
            <person name="LaButti K.M."/>
            <person name="Sun H."/>
            <person name="Clum A."/>
            <person name="Pangilinan J.L."/>
            <person name="Lindquist E.A."/>
            <person name="Lucas S."/>
            <person name="Lapidus A."/>
            <person name="Jin M."/>
            <person name="Gunawan C."/>
            <person name="Balan V."/>
            <person name="Dale B.E."/>
            <person name="Jeffries T.W."/>
            <person name="Zinkel R."/>
            <person name="Barry K.W."/>
            <person name="Grigoriev I.V."/>
            <person name="Gasch A.P."/>
        </authorList>
    </citation>
    <scope>NUCLEOTIDE SEQUENCE [LARGE SCALE GENOMIC DNA]</scope>
    <source>
        <strain evidence="8">NRRL Y-27907 / 11-Y1</strain>
    </source>
</reference>
<dbReference type="Gene3D" id="1.20.58.1590">
    <property type="entry name" value="Tethering factor for nuclear proteasome Cut8/Sts1"/>
    <property type="match status" value="1"/>
</dbReference>
<feature type="region of interest" description="Disordered" evidence="6">
    <location>
        <begin position="1"/>
        <end position="85"/>
    </location>
</feature>
<dbReference type="PANTHER" id="PTHR28032:SF1">
    <property type="entry name" value="FI02826P"/>
    <property type="match status" value="1"/>
</dbReference>
<dbReference type="InterPro" id="IPR013868">
    <property type="entry name" value="Cut8/Sts1_fam"/>
</dbReference>
<evidence type="ECO:0000256" key="2">
    <source>
        <dbReference type="ARBA" id="ARBA00016204"/>
    </source>
</evidence>
<comment type="subunit">
    <text evidence="5">Binds the proteasome.</text>
</comment>
<dbReference type="Pfam" id="PF08559">
    <property type="entry name" value="Cut8"/>
    <property type="match status" value="1"/>
</dbReference>
<keyword evidence="5" id="KW-0963">Cytoplasm</keyword>
<dbReference type="EMBL" id="GL996504">
    <property type="protein sequence ID" value="EGW30999.1"/>
    <property type="molecule type" value="Genomic_DNA"/>
</dbReference>
<comment type="similarity">
    <text evidence="1 5">Belongs to the cut8/STS1 family.</text>
</comment>
<evidence type="ECO:0000256" key="5">
    <source>
        <dbReference type="RuleBase" id="RU368013"/>
    </source>
</evidence>
<dbReference type="RefSeq" id="XP_007377032.1">
    <property type="nucleotide sequence ID" value="XM_007376970.1"/>
</dbReference>
<dbReference type="OMA" id="TITQYAN"/>
<comment type="subcellular location">
    <subcellularLocation>
        <location evidence="5">Cytoplasm</location>
    </subcellularLocation>
    <subcellularLocation>
        <location evidence="5">Nucleus</location>
    </subcellularLocation>
</comment>
<proteinExistence type="inferred from homology"/>
<dbReference type="GO" id="GO:0031965">
    <property type="term" value="C:nuclear membrane"/>
    <property type="evidence" value="ECO:0007669"/>
    <property type="project" value="TreeGrafter"/>
</dbReference>
<dbReference type="GO" id="GO:0015031">
    <property type="term" value="P:protein transport"/>
    <property type="evidence" value="ECO:0007669"/>
    <property type="project" value="UniProtKB-UniRule"/>
</dbReference>